<evidence type="ECO:0000256" key="2">
    <source>
        <dbReference type="ARBA" id="ARBA00023015"/>
    </source>
</evidence>
<dbReference type="SUPFAM" id="SSF46785">
    <property type="entry name" value="Winged helix' DNA-binding domain"/>
    <property type="match status" value="1"/>
</dbReference>
<accession>A0A3P4B256</accession>
<dbReference type="GO" id="GO:0003700">
    <property type="term" value="F:DNA-binding transcription factor activity"/>
    <property type="evidence" value="ECO:0007669"/>
    <property type="project" value="InterPro"/>
</dbReference>
<gene>
    <name evidence="6" type="primary">gbpR_15</name>
    <name evidence="6" type="ORF">PIGHUM_02199</name>
</gene>
<dbReference type="Gene3D" id="3.40.190.290">
    <property type="match status" value="1"/>
</dbReference>
<keyword evidence="3" id="KW-0238">DNA-binding</keyword>
<dbReference type="Proteomes" id="UP000277294">
    <property type="component" value="Unassembled WGS sequence"/>
</dbReference>
<dbReference type="PANTHER" id="PTHR30419:SF8">
    <property type="entry name" value="NITROGEN ASSIMILATION TRANSCRIPTIONAL ACTIVATOR-RELATED"/>
    <property type="match status" value="1"/>
</dbReference>
<dbReference type="Pfam" id="PF00126">
    <property type="entry name" value="HTH_1"/>
    <property type="match status" value="1"/>
</dbReference>
<organism evidence="6 7">
    <name type="scientific">Pigmentiphaga humi</name>
    <dbReference type="NCBI Taxonomy" id="2478468"/>
    <lineage>
        <taxon>Bacteria</taxon>
        <taxon>Pseudomonadati</taxon>
        <taxon>Pseudomonadota</taxon>
        <taxon>Betaproteobacteria</taxon>
        <taxon>Burkholderiales</taxon>
        <taxon>Alcaligenaceae</taxon>
        <taxon>Pigmentiphaga</taxon>
    </lineage>
</organism>
<dbReference type="Pfam" id="PF03466">
    <property type="entry name" value="LysR_substrate"/>
    <property type="match status" value="1"/>
</dbReference>
<evidence type="ECO:0000313" key="6">
    <source>
        <dbReference type="EMBL" id="VCU70132.1"/>
    </source>
</evidence>
<evidence type="ECO:0000313" key="7">
    <source>
        <dbReference type="Proteomes" id="UP000277294"/>
    </source>
</evidence>
<dbReference type="PANTHER" id="PTHR30419">
    <property type="entry name" value="HTH-TYPE TRANSCRIPTIONAL REGULATOR YBHD"/>
    <property type="match status" value="1"/>
</dbReference>
<sequence length="314" mass="34863">MTQIDWYLQVNLKARHLRLITALYDYGNLKQVAETSHVTVPAVSKALAELEKGLGLELFTRTAQGLKPTPYGECLVRHARTLLTELHQARDELKALNSGAEGKVHIGTFPAATSMLLPQAITILKERSPRTNVQVTEGTAHTLLPELWQGRVDIVVGRLPLRTAADGFEEKQLLDDPVQLMTRRSHPLAGRKKLKWSDLQPYPWVLPPSGTILRAPLERTLEEHGVTMPNNYVETLSTHLACTYLQMTDAIAVMAGASAAESSEPLAVLPLSFPHLMRPRGVLWNRNRGLTPGAELMIECLEDAAERIRRRCAA</sequence>
<dbReference type="InterPro" id="IPR050950">
    <property type="entry name" value="HTH-type_LysR_regulators"/>
</dbReference>
<dbReference type="PROSITE" id="PS50931">
    <property type="entry name" value="HTH_LYSR"/>
    <property type="match status" value="1"/>
</dbReference>
<evidence type="ECO:0000256" key="4">
    <source>
        <dbReference type="ARBA" id="ARBA00023163"/>
    </source>
</evidence>
<feature type="domain" description="HTH lysR-type" evidence="5">
    <location>
        <begin position="12"/>
        <end position="69"/>
    </location>
</feature>
<dbReference type="EMBL" id="UWPJ01000017">
    <property type="protein sequence ID" value="VCU70132.1"/>
    <property type="molecule type" value="Genomic_DNA"/>
</dbReference>
<evidence type="ECO:0000256" key="1">
    <source>
        <dbReference type="ARBA" id="ARBA00009437"/>
    </source>
</evidence>
<dbReference type="InterPro" id="IPR036390">
    <property type="entry name" value="WH_DNA-bd_sf"/>
</dbReference>
<evidence type="ECO:0000259" key="5">
    <source>
        <dbReference type="PROSITE" id="PS50931"/>
    </source>
</evidence>
<dbReference type="Gene3D" id="1.10.10.10">
    <property type="entry name" value="Winged helix-like DNA-binding domain superfamily/Winged helix DNA-binding domain"/>
    <property type="match status" value="1"/>
</dbReference>
<dbReference type="GO" id="GO:0005829">
    <property type="term" value="C:cytosol"/>
    <property type="evidence" value="ECO:0007669"/>
    <property type="project" value="TreeGrafter"/>
</dbReference>
<keyword evidence="4" id="KW-0804">Transcription</keyword>
<keyword evidence="2" id="KW-0805">Transcription regulation</keyword>
<dbReference type="SUPFAM" id="SSF53850">
    <property type="entry name" value="Periplasmic binding protein-like II"/>
    <property type="match status" value="1"/>
</dbReference>
<keyword evidence="7" id="KW-1185">Reference proteome</keyword>
<dbReference type="GO" id="GO:0003677">
    <property type="term" value="F:DNA binding"/>
    <property type="evidence" value="ECO:0007669"/>
    <property type="project" value="UniProtKB-KW"/>
</dbReference>
<comment type="similarity">
    <text evidence="1">Belongs to the LysR transcriptional regulatory family.</text>
</comment>
<protein>
    <submittedName>
        <fullName evidence="6">HTH-type transcriptional regulator GbpR</fullName>
    </submittedName>
</protein>
<dbReference type="InterPro" id="IPR005119">
    <property type="entry name" value="LysR_subst-bd"/>
</dbReference>
<dbReference type="OrthoDB" id="8804410at2"/>
<dbReference type="InterPro" id="IPR036388">
    <property type="entry name" value="WH-like_DNA-bd_sf"/>
</dbReference>
<proteinExistence type="inferred from homology"/>
<dbReference type="AlphaFoldDB" id="A0A3P4B256"/>
<name>A0A3P4B256_9BURK</name>
<dbReference type="InterPro" id="IPR000847">
    <property type="entry name" value="LysR_HTH_N"/>
</dbReference>
<dbReference type="RefSeq" id="WP_124079636.1">
    <property type="nucleotide sequence ID" value="NZ_UWPJ01000017.1"/>
</dbReference>
<reference evidence="6 7" key="1">
    <citation type="submission" date="2018-10" db="EMBL/GenBank/DDBJ databases">
        <authorList>
            <person name="Criscuolo A."/>
        </authorList>
    </citation>
    <scope>NUCLEOTIDE SEQUENCE [LARGE SCALE GENOMIC DNA]</scope>
    <source>
        <strain evidence="6">DnA1</strain>
    </source>
</reference>
<evidence type="ECO:0000256" key="3">
    <source>
        <dbReference type="ARBA" id="ARBA00023125"/>
    </source>
</evidence>